<gene>
    <name evidence="3" type="ORF">PIBRA_LOCUS37</name>
</gene>
<accession>A0A9P0WTG5</accession>
<dbReference type="EMBL" id="CALOZG010000001">
    <property type="protein sequence ID" value="CAH3819879.1"/>
    <property type="molecule type" value="Genomic_DNA"/>
</dbReference>
<evidence type="ECO:0000313" key="3">
    <source>
        <dbReference type="EMBL" id="CAH3819879.1"/>
    </source>
</evidence>
<feature type="signal peptide" evidence="2">
    <location>
        <begin position="1"/>
        <end position="16"/>
    </location>
</feature>
<evidence type="ECO:0000313" key="4">
    <source>
        <dbReference type="Proteomes" id="UP001152562"/>
    </source>
</evidence>
<dbReference type="Proteomes" id="UP001152562">
    <property type="component" value="Unassembled WGS sequence"/>
</dbReference>
<comment type="caution">
    <text evidence="3">The sequence shown here is derived from an EMBL/GenBank/DDBJ whole genome shotgun (WGS) entry which is preliminary data.</text>
</comment>
<evidence type="ECO:0000256" key="2">
    <source>
        <dbReference type="SAM" id="SignalP"/>
    </source>
</evidence>
<feature type="region of interest" description="Disordered" evidence="1">
    <location>
        <begin position="391"/>
        <end position="420"/>
    </location>
</feature>
<name>A0A9P0WTG5_PIEBR</name>
<reference evidence="3" key="1">
    <citation type="submission" date="2022-05" db="EMBL/GenBank/DDBJ databases">
        <authorList>
            <person name="Okamura Y."/>
        </authorList>
    </citation>
    <scope>NUCLEOTIDE SEQUENCE</scope>
</reference>
<dbReference type="AlphaFoldDB" id="A0A9P0WTG5"/>
<proteinExistence type="predicted"/>
<evidence type="ECO:0000256" key="1">
    <source>
        <dbReference type="SAM" id="MobiDB-lite"/>
    </source>
</evidence>
<keyword evidence="2" id="KW-0732">Signal</keyword>
<keyword evidence="4" id="KW-1185">Reference proteome</keyword>
<organism evidence="3 4">
    <name type="scientific">Pieris brassicae</name>
    <name type="common">White butterfly</name>
    <name type="synonym">Large white butterfly</name>
    <dbReference type="NCBI Taxonomy" id="7116"/>
    <lineage>
        <taxon>Eukaryota</taxon>
        <taxon>Metazoa</taxon>
        <taxon>Ecdysozoa</taxon>
        <taxon>Arthropoda</taxon>
        <taxon>Hexapoda</taxon>
        <taxon>Insecta</taxon>
        <taxon>Pterygota</taxon>
        <taxon>Neoptera</taxon>
        <taxon>Endopterygota</taxon>
        <taxon>Lepidoptera</taxon>
        <taxon>Glossata</taxon>
        <taxon>Ditrysia</taxon>
        <taxon>Papilionoidea</taxon>
        <taxon>Pieridae</taxon>
        <taxon>Pierinae</taxon>
        <taxon>Pieris</taxon>
    </lineage>
</organism>
<protein>
    <submittedName>
        <fullName evidence="3">Uncharacterized protein</fullName>
    </submittedName>
</protein>
<feature type="chain" id="PRO_5040140918" evidence="2">
    <location>
        <begin position="17"/>
        <end position="751"/>
    </location>
</feature>
<sequence>MIVLLLIASVATITAATNEEATSHTHINPEYLKPREEYYKPILYHPIREHESGRYHNNYFGHYAGDYNGHYRNNKGYPYSPYLEREINTEQIYGNPILGHNEPYYIPHNPSHYIPNHKYGYIKAKGSYHNVSPFVERKVFIFGVLALSSVSSEKVIETFENEETDLLKQGSNYLFTPQRIYFKGHNSLNDGHEYNILNQNPIIPLEQQNIDRVVKYDSYAQHSNSHGYENLGPNKNEYLPYSHPDGPLAHTQIISDNIHGLEVTTKKPSMNLDQPYYRIPPKNSIQYYNHVLNGHERPKTYEELALKNLCVDCSHYHGNKYSHNPTLYQHEKSALNEQLTKDIYNPYLIHNSENNHGYPHESYTDAESEKKRLLDKVNYIYYHGKDIQYTKPSQKNTNHYYDKPEPNHENYYSNKNDASDRYTPNIYSEALVYPRSKYEYENINTTNNDTKTNQNIYFNPYFDFAPDAKTVNRDHNSYSGDLTTTVLKNLLYSKNKYPSSYFNAHTNDLYNSEPKHFYNNYTHENYAPHNYRQMNNEVEDIIRMQYPKNNYNQYNVHSNSLYHNGYKNAYHGANVNNTPNRHFKDIVEEVNRILSSRKKHVPYINAYYKDNHEHITDVHELGPKKHLEPYVNDYAGERFIDPKNINNAYGQLDMHQHYKHFKDVVEEAKKLLEPKNKYDAYANVHVSDFDHSRPRERHYGKLTHPFDRTSVGVLHPYKVRPNHYILPEYRRYQSQYNNPPRNFNHHGNLAY</sequence>